<reference evidence="11" key="1">
    <citation type="submission" date="2020-02" db="EMBL/GenBank/DDBJ databases">
        <authorList>
            <person name="Meier V. D."/>
        </authorList>
    </citation>
    <scope>NUCLEOTIDE SEQUENCE</scope>
    <source>
        <strain evidence="11">AVDCRST_MAG77</strain>
    </source>
</reference>
<evidence type="ECO:0000256" key="5">
    <source>
        <dbReference type="ARBA" id="ARBA00022777"/>
    </source>
</evidence>
<organism evidence="11">
    <name type="scientific">uncultured Chloroflexota bacterium</name>
    <dbReference type="NCBI Taxonomy" id="166587"/>
    <lineage>
        <taxon>Bacteria</taxon>
        <taxon>Bacillati</taxon>
        <taxon>Chloroflexota</taxon>
        <taxon>environmental samples</taxon>
    </lineage>
</organism>
<dbReference type="SMART" id="SM00387">
    <property type="entry name" value="HATPase_c"/>
    <property type="match status" value="1"/>
</dbReference>
<evidence type="ECO:0000256" key="7">
    <source>
        <dbReference type="PROSITE-ProRule" id="PRU00169"/>
    </source>
</evidence>
<accession>A0A6J4KG28</accession>
<dbReference type="InterPro" id="IPR003661">
    <property type="entry name" value="HisK_dim/P_dom"/>
</dbReference>
<dbReference type="Pfam" id="PF02518">
    <property type="entry name" value="HATPase_c"/>
    <property type="match status" value="1"/>
</dbReference>
<evidence type="ECO:0000256" key="8">
    <source>
        <dbReference type="SAM" id="Coils"/>
    </source>
</evidence>
<evidence type="ECO:0000256" key="4">
    <source>
        <dbReference type="ARBA" id="ARBA00022679"/>
    </source>
</evidence>
<dbReference type="CDD" id="cd00156">
    <property type="entry name" value="REC"/>
    <property type="match status" value="1"/>
</dbReference>
<protein>
    <recommendedName>
        <fullName evidence="2">histidine kinase</fullName>
        <ecNumber evidence="2">2.7.13.3</ecNumber>
    </recommendedName>
</protein>
<dbReference type="PANTHER" id="PTHR43547:SF2">
    <property type="entry name" value="HYBRID SIGNAL TRANSDUCTION HISTIDINE KINASE C"/>
    <property type="match status" value="1"/>
</dbReference>
<dbReference type="InterPro" id="IPR036097">
    <property type="entry name" value="HisK_dim/P_sf"/>
</dbReference>
<evidence type="ECO:0000313" key="11">
    <source>
        <dbReference type="EMBL" id="CAA9304838.1"/>
    </source>
</evidence>
<dbReference type="SMART" id="SM00448">
    <property type="entry name" value="REC"/>
    <property type="match status" value="1"/>
</dbReference>
<dbReference type="PRINTS" id="PR00344">
    <property type="entry name" value="BCTRLSENSOR"/>
</dbReference>
<dbReference type="InterPro" id="IPR004358">
    <property type="entry name" value="Sig_transdc_His_kin-like_C"/>
</dbReference>
<dbReference type="GO" id="GO:0000155">
    <property type="term" value="F:phosphorelay sensor kinase activity"/>
    <property type="evidence" value="ECO:0007669"/>
    <property type="project" value="InterPro"/>
</dbReference>
<dbReference type="EC" id="2.7.13.3" evidence="2"/>
<feature type="domain" description="Response regulatory" evidence="10">
    <location>
        <begin position="5"/>
        <end position="129"/>
    </location>
</feature>
<dbReference type="InterPro" id="IPR011006">
    <property type="entry name" value="CheY-like_superfamily"/>
</dbReference>
<dbReference type="AlphaFoldDB" id="A0A6J4KG28"/>
<dbReference type="SUPFAM" id="SSF52172">
    <property type="entry name" value="CheY-like"/>
    <property type="match status" value="1"/>
</dbReference>
<dbReference type="SMART" id="SM00388">
    <property type="entry name" value="HisKA"/>
    <property type="match status" value="1"/>
</dbReference>
<dbReference type="Gene3D" id="3.30.565.10">
    <property type="entry name" value="Histidine kinase-like ATPase, C-terminal domain"/>
    <property type="match status" value="1"/>
</dbReference>
<gene>
    <name evidence="11" type="ORF">AVDCRST_MAG77-6277</name>
</gene>
<dbReference type="PROSITE" id="PS50110">
    <property type="entry name" value="RESPONSE_REGULATORY"/>
    <property type="match status" value="1"/>
</dbReference>
<dbReference type="FunFam" id="1.10.287.130:FF:000001">
    <property type="entry name" value="Two-component sensor histidine kinase"/>
    <property type="match status" value="1"/>
</dbReference>
<feature type="coiled-coil region" evidence="8">
    <location>
        <begin position="145"/>
        <end position="172"/>
    </location>
</feature>
<evidence type="ECO:0000256" key="3">
    <source>
        <dbReference type="ARBA" id="ARBA00022553"/>
    </source>
</evidence>
<dbReference type="EMBL" id="CADCTC010000312">
    <property type="protein sequence ID" value="CAA9304838.1"/>
    <property type="molecule type" value="Genomic_DNA"/>
</dbReference>
<dbReference type="Gene3D" id="1.10.287.130">
    <property type="match status" value="1"/>
</dbReference>
<keyword evidence="8" id="KW-0175">Coiled coil</keyword>
<dbReference type="SUPFAM" id="SSF55874">
    <property type="entry name" value="ATPase domain of HSP90 chaperone/DNA topoisomerase II/histidine kinase"/>
    <property type="match status" value="1"/>
</dbReference>
<feature type="domain" description="Histidine kinase" evidence="9">
    <location>
        <begin position="179"/>
        <end position="408"/>
    </location>
</feature>
<comment type="catalytic activity">
    <reaction evidence="1">
        <text>ATP + protein L-histidine = ADP + protein N-phospho-L-histidine.</text>
        <dbReference type="EC" id="2.7.13.3"/>
    </reaction>
</comment>
<dbReference type="Pfam" id="PF00512">
    <property type="entry name" value="HisKA"/>
    <property type="match status" value="1"/>
</dbReference>
<dbReference type="PROSITE" id="PS50109">
    <property type="entry name" value="HIS_KIN"/>
    <property type="match status" value="1"/>
</dbReference>
<evidence type="ECO:0000256" key="6">
    <source>
        <dbReference type="ARBA" id="ARBA00023012"/>
    </source>
</evidence>
<evidence type="ECO:0000256" key="1">
    <source>
        <dbReference type="ARBA" id="ARBA00000085"/>
    </source>
</evidence>
<proteinExistence type="predicted"/>
<dbReference type="InterPro" id="IPR005467">
    <property type="entry name" value="His_kinase_dom"/>
</dbReference>
<evidence type="ECO:0000259" key="10">
    <source>
        <dbReference type="PROSITE" id="PS50110"/>
    </source>
</evidence>
<dbReference type="CDD" id="cd00082">
    <property type="entry name" value="HisKA"/>
    <property type="match status" value="1"/>
</dbReference>
<dbReference type="Gene3D" id="3.40.50.2300">
    <property type="match status" value="1"/>
</dbReference>
<dbReference type="PANTHER" id="PTHR43547">
    <property type="entry name" value="TWO-COMPONENT HISTIDINE KINASE"/>
    <property type="match status" value="1"/>
</dbReference>
<feature type="modified residue" description="4-aspartylphosphate" evidence="7">
    <location>
        <position position="64"/>
    </location>
</feature>
<evidence type="ECO:0000256" key="2">
    <source>
        <dbReference type="ARBA" id="ARBA00012438"/>
    </source>
</evidence>
<dbReference type="Pfam" id="PF00072">
    <property type="entry name" value="Response_reg"/>
    <property type="match status" value="1"/>
</dbReference>
<keyword evidence="4" id="KW-0808">Transferase</keyword>
<dbReference type="InterPro" id="IPR036890">
    <property type="entry name" value="HATPase_C_sf"/>
</dbReference>
<keyword evidence="3 7" id="KW-0597">Phosphoprotein</keyword>
<dbReference type="SUPFAM" id="SSF47384">
    <property type="entry name" value="Homodimeric domain of signal transducing histidine kinase"/>
    <property type="match status" value="1"/>
</dbReference>
<dbReference type="InterPro" id="IPR001789">
    <property type="entry name" value="Sig_transdc_resp-reg_receiver"/>
</dbReference>
<evidence type="ECO:0000259" key="9">
    <source>
        <dbReference type="PROSITE" id="PS50109"/>
    </source>
</evidence>
<name>A0A6J4KG28_9CHLR</name>
<dbReference type="InterPro" id="IPR003594">
    <property type="entry name" value="HATPase_dom"/>
</dbReference>
<keyword evidence="5" id="KW-0418">Kinase</keyword>
<keyword evidence="6" id="KW-0902">Two-component regulatory system</keyword>
<sequence>MAPVRVLLIEDNPGDVRLTRLALEEAAGAPGEPAGTLFDIAVAGRLSDGLGHLAEHDVDAVLLDLTLPDSGGLDTFLRLRAAAPDVPVVVMTGMADDAVAAQAVSQGAQDYLVKGEAEAPLLVRSLRYAVARKHAELARAASIREHAAREQAEAQARENERLLREAQAALRTREEFLSVAAHELKTPVTSLRGNAQLLLRRFERAPAVDPERIRTALSTIEQQSGKLARLVAQLLDVSRLEGGMLSVAPEPTDLLALVEEAAAVARNTTARHTIRVEALPAGTPVTALVDPLRIEQVVLNLLDNAIKYSPDGGEILVQVGPADAGKARFAVRDHGVGIPARHRAGIFQRYYQAHLEDGVAAASTSTMVGLGLGLYISNHIVAQHLGQIDVQHPEEGGTCFVVTLPGLAVAESARAR</sequence>